<dbReference type="InterPro" id="IPR001810">
    <property type="entry name" value="F-box_dom"/>
</dbReference>
<dbReference type="InterPro" id="IPR036047">
    <property type="entry name" value="F-box-like_dom_sf"/>
</dbReference>
<dbReference type="SUPFAM" id="SSF81383">
    <property type="entry name" value="F-box domain"/>
    <property type="match status" value="1"/>
</dbReference>
<evidence type="ECO:0000313" key="3">
    <source>
        <dbReference type="EMBL" id="CED83817.1"/>
    </source>
</evidence>
<dbReference type="PROSITE" id="PS50181">
    <property type="entry name" value="FBOX"/>
    <property type="match status" value="1"/>
</dbReference>
<protein>
    <submittedName>
        <fullName evidence="3">F-box domain</fullName>
    </submittedName>
</protein>
<dbReference type="Pfam" id="PF12937">
    <property type="entry name" value="F-box-like"/>
    <property type="match status" value="1"/>
</dbReference>
<evidence type="ECO:0000259" key="2">
    <source>
        <dbReference type="PROSITE" id="PS50181"/>
    </source>
</evidence>
<feature type="compositionally biased region" description="Low complexity" evidence="1">
    <location>
        <begin position="321"/>
        <end position="349"/>
    </location>
</feature>
<evidence type="ECO:0000256" key="1">
    <source>
        <dbReference type="SAM" id="MobiDB-lite"/>
    </source>
</evidence>
<feature type="domain" description="F-box" evidence="2">
    <location>
        <begin position="3"/>
        <end position="53"/>
    </location>
</feature>
<reference evidence="3" key="1">
    <citation type="submission" date="2014-08" db="EMBL/GenBank/DDBJ databases">
        <authorList>
            <person name="Sharma Rahul"/>
            <person name="Thines Marco"/>
        </authorList>
    </citation>
    <scope>NUCLEOTIDE SEQUENCE</scope>
</reference>
<sequence length="441" mass="48990">MDTPTIFKIPPEILVEILALLPTESVSGFAQTCSQARELIYGPDSSTYLWRSLYLNLFDDPRTSGWAIDPGMDSSDSSSNGNKAYDWKQNLQGAVEALNRWENGFIDDPKKEITFRSVFLSLVRLLHTAAPAPHKSKNIQALSKRLLPTSPPLPPLSPEAQTLLTILQLHLDPRTEIAPNVLVRQARKITYSVLSYSPYPNRGPFNADGTVNWDILNSISTLMRYNISDFQDVLEADLGQPLPWDIEHARPKGLADGTSTKNDGDWANAGGKWKGMYAFLDYPVFMQLNYPRTVRRNLPPLLSDEQEHTGDLMNLTLTLNPPASSQPKSKLPSSVSSPGTSPSSSSPFSTKFHPLHYTGSSFMSSPDHATEVRAEFFLSPDSPPQLRARFTISYDREDRWSLEGVQVGGLGGRRGIFGVWSIPNSTDGESPSGPFYFWKVD</sequence>
<dbReference type="EMBL" id="LN483157">
    <property type="protein sequence ID" value="CED83817.1"/>
    <property type="molecule type" value="Genomic_DNA"/>
</dbReference>
<accession>A0A0F7SP17</accession>
<dbReference type="Gene3D" id="1.20.1280.50">
    <property type="match status" value="1"/>
</dbReference>
<feature type="region of interest" description="Disordered" evidence="1">
    <location>
        <begin position="315"/>
        <end position="349"/>
    </location>
</feature>
<organism evidence="3">
    <name type="scientific">Phaffia rhodozyma</name>
    <name type="common">Yeast</name>
    <name type="synonym">Xanthophyllomyces dendrorhous</name>
    <dbReference type="NCBI Taxonomy" id="264483"/>
    <lineage>
        <taxon>Eukaryota</taxon>
        <taxon>Fungi</taxon>
        <taxon>Dikarya</taxon>
        <taxon>Basidiomycota</taxon>
        <taxon>Agaricomycotina</taxon>
        <taxon>Tremellomycetes</taxon>
        <taxon>Cystofilobasidiales</taxon>
        <taxon>Mrakiaceae</taxon>
        <taxon>Phaffia</taxon>
    </lineage>
</organism>
<proteinExistence type="predicted"/>
<name>A0A0F7SP17_PHARH</name>
<dbReference type="AlphaFoldDB" id="A0A0F7SP17"/>